<dbReference type="Pfam" id="PF07715">
    <property type="entry name" value="Plug"/>
    <property type="match status" value="1"/>
</dbReference>
<evidence type="ECO:0000256" key="4">
    <source>
        <dbReference type="ARBA" id="ARBA00022692"/>
    </source>
</evidence>
<evidence type="ECO:0000259" key="14">
    <source>
        <dbReference type="Pfam" id="PF07715"/>
    </source>
</evidence>
<keyword evidence="5 12" id="KW-0732">Signal</keyword>
<keyword evidence="4 9" id="KW-0812">Transmembrane</keyword>
<keyword evidence="16" id="KW-1185">Reference proteome</keyword>
<dbReference type="InterPro" id="IPR036942">
    <property type="entry name" value="Beta-barrel_TonB_sf"/>
</dbReference>
<evidence type="ECO:0000256" key="10">
    <source>
        <dbReference type="PROSITE-ProRule" id="PRU10144"/>
    </source>
</evidence>
<evidence type="ECO:0000259" key="13">
    <source>
        <dbReference type="Pfam" id="PF00593"/>
    </source>
</evidence>
<dbReference type="EMBL" id="PDEM01000024">
    <property type="protein sequence ID" value="PHZ84335.1"/>
    <property type="molecule type" value="Genomic_DNA"/>
</dbReference>
<keyword evidence="2 9" id="KW-0813">Transport</keyword>
<keyword evidence="8 9" id="KW-0998">Cell outer membrane</keyword>
<protein>
    <submittedName>
        <fullName evidence="15">TonB-dependent receptor</fullName>
    </submittedName>
</protein>
<evidence type="ECO:0000256" key="3">
    <source>
        <dbReference type="ARBA" id="ARBA00022452"/>
    </source>
</evidence>
<evidence type="ECO:0000256" key="9">
    <source>
        <dbReference type="PROSITE-ProRule" id="PRU01360"/>
    </source>
</evidence>
<keyword evidence="3 9" id="KW-1134">Transmembrane beta strand</keyword>
<dbReference type="InterPro" id="IPR000531">
    <property type="entry name" value="Beta-barrel_TonB"/>
</dbReference>
<evidence type="ECO:0000256" key="12">
    <source>
        <dbReference type="SAM" id="SignalP"/>
    </source>
</evidence>
<dbReference type="InterPro" id="IPR037066">
    <property type="entry name" value="Plug_dom_sf"/>
</dbReference>
<dbReference type="RefSeq" id="WP_099473178.1">
    <property type="nucleotide sequence ID" value="NZ_CP041025.1"/>
</dbReference>
<dbReference type="Gene3D" id="2.40.170.20">
    <property type="entry name" value="TonB-dependent receptor, beta-barrel domain"/>
    <property type="match status" value="1"/>
</dbReference>
<evidence type="ECO:0000256" key="8">
    <source>
        <dbReference type="ARBA" id="ARBA00023237"/>
    </source>
</evidence>
<gene>
    <name evidence="15" type="ORF">CRD36_10990</name>
</gene>
<dbReference type="PROSITE" id="PS52016">
    <property type="entry name" value="TONB_DEPENDENT_REC_3"/>
    <property type="match status" value="1"/>
</dbReference>
<dbReference type="AlphaFoldDB" id="A0A2G4YPW2"/>
<dbReference type="SUPFAM" id="SSF56935">
    <property type="entry name" value="Porins"/>
    <property type="match status" value="1"/>
</dbReference>
<evidence type="ECO:0000256" key="7">
    <source>
        <dbReference type="ARBA" id="ARBA00023136"/>
    </source>
</evidence>
<dbReference type="OrthoDB" id="7051241at2"/>
<evidence type="ECO:0000256" key="11">
    <source>
        <dbReference type="RuleBase" id="RU003357"/>
    </source>
</evidence>
<evidence type="ECO:0000256" key="6">
    <source>
        <dbReference type="ARBA" id="ARBA00023077"/>
    </source>
</evidence>
<keyword evidence="7 9" id="KW-0472">Membrane</keyword>
<dbReference type="GO" id="GO:0009279">
    <property type="term" value="C:cell outer membrane"/>
    <property type="evidence" value="ECO:0007669"/>
    <property type="project" value="UniProtKB-SubCell"/>
</dbReference>
<dbReference type="Proteomes" id="UP000229730">
    <property type="component" value="Unassembled WGS sequence"/>
</dbReference>
<dbReference type="Gene3D" id="2.170.130.10">
    <property type="entry name" value="TonB-dependent receptor, plug domain"/>
    <property type="match status" value="1"/>
</dbReference>
<comment type="subcellular location">
    <subcellularLocation>
        <location evidence="1 9">Cell outer membrane</location>
        <topology evidence="1 9">Multi-pass membrane protein</topology>
    </subcellularLocation>
</comment>
<feature type="signal peptide" evidence="12">
    <location>
        <begin position="1"/>
        <end position="31"/>
    </location>
</feature>
<keyword evidence="6 11" id="KW-0798">TonB box</keyword>
<dbReference type="InterPro" id="IPR012910">
    <property type="entry name" value="Plug_dom"/>
</dbReference>
<feature type="domain" description="TonB-dependent receptor-like beta-barrel" evidence="13">
    <location>
        <begin position="480"/>
        <end position="985"/>
    </location>
</feature>
<comment type="caution">
    <text evidence="15">The sequence shown here is derived from an EMBL/GenBank/DDBJ whole genome shotgun (WGS) entry which is preliminary data.</text>
</comment>
<proteinExistence type="inferred from homology"/>
<evidence type="ECO:0000313" key="15">
    <source>
        <dbReference type="EMBL" id="PHZ84335.1"/>
    </source>
</evidence>
<dbReference type="InterPro" id="IPR010917">
    <property type="entry name" value="TonB_rcpt_CS"/>
</dbReference>
<dbReference type="Pfam" id="PF00593">
    <property type="entry name" value="TonB_dep_Rec_b-barrel"/>
    <property type="match status" value="1"/>
</dbReference>
<dbReference type="InterPro" id="IPR039426">
    <property type="entry name" value="TonB-dep_rcpt-like"/>
</dbReference>
<name>A0A2G4YPW2_9PROT</name>
<dbReference type="PANTHER" id="PTHR47234:SF2">
    <property type="entry name" value="TONB-DEPENDENT RECEPTOR"/>
    <property type="match status" value="1"/>
</dbReference>
<evidence type="ECO:0000256" key="5">
    <source>
        <dbReference type="ARBA" id="ARBA00022729"/>
    </source>
</evidence>
<feature type="chain" id="PRO_5013599454" evidence="12">
    <location>
        <begin position="32"/>
        <end position="1023"/>
    </location>
</feature>
<evidence type="ECO:0000313" key="16">
    <source>
        <dbReference type="Proteomes" id="UP000229730"/>
    </source>
</evidence>
<dbReference type="PROSITE" id="PS01156">
    <property type="entry name" value="TONB_DEPENDENT_REC_2"/>
    <property type="match status" value="1"/>
</dbReference>
<evidence type="ECO:0000256" key="2">
    <source>
        <dbReference type="ARBA" id="ARBA00022448"/>
    </source>
</evidence>
<dbReference type="PANTHER" id="PTHR47234">
    <property type="match status" value="1"/>
</dbReference>
<organism evidence="15 16">
    <name type="scientific">Paremcibacter congregatus</name>
    <dbReference type="NCBI Taxonomy" id="2043170"/>
    <lineage>
        <taxon>Bacteria</taxon>
        <taxon>Pseudomonadati</taxon>
        <taxon>Pseudomonadota</taxon>
        <taxon>Alphaproteobacteria</taxon>
        <taxon>Emcibacterales</taxon>
        <taxon>Emcibacteraceae</taxon>
        <taxon>Paremcibacter</taxon>
    </lineage>
</organism>
<dbReference type="InParanoid" id="A0A2G4YPW2"/>
<sequence>MKSDFTSRLKYGVSAIAVASTLTFGIQTASAAEEAAAEEVTFEEVVVTGSRIVRKDIQSVSPLAVTDAQEIKYSGHTRLEDMMNSMPQLEASQTGLLANGATGTASLDLRGLGSQRTLVLVNGRRLQPGGINTNAADINQIPAGLVKRVEIATGGAGATYGADAVSGVVNFIMDKEFEGLKVTGGVSTYQHNNRNEFFRGLLDAKNFEYPKGSTWGGTQYNLDMAMGSAFADDKGHATIYVNYRKIKELRQESRDYASCALNGAGTSCGGSANAVVPNFDLYPTDPLTGDTIYGYDRYSKSDFDDGIITDEDLIGELIIGGDGLPSYTNNGSRVAMPWFPTDATSANGFADHDANTFDSLTSTGALAGYDGTNIYNYAPVNHFQRPDERFSAGAFLNYEVSEYFKPYAEVMFARDTTKSQIAESGTFFDEEYNIKCNSPLLSAAQSAQICGARGLGADDSFAVYVGKRNVEGGPRQDNLTHSAFRFVVGAEGDIDDTWRYDVSLTHGSTNSSTAYKNDFYGPNIAKALDVNLDSDGNMQCADASARAGGCLPYQIFTYQGVTAEQANYLTATGIVTGQTAQTVLNGYVTGELPIAIAEDPIQAVFGVEYRKESFERSSDQLFEEGLLLGQGGATASVDGSYDTKEVFGELFIPLMQGAEFAQDLSLELAARYADFSTTGSSFTYKAGLSWRPIDEIKLRASYNRAERAPNVLELFLPQTEGLWGGEDPCSGATPTLTAAQCALTGVSAAQYGNIGPSPADQYNSFGGGNPDLEAEVADTFTVGFVATPIDGLTVSVDYWDIKISGLIDSIDEELSVTQCGLTGNPVFCDLVTRAPNGSLWLGKAGRVVATTQNLGFTRQRGIDVVGDYRVDLGDGTLSVDMVGTYLLKKYTQEIPDFAPSEYECKGKFGSNCFPSPKWRHAMRVGFDSNDFWRVTAKWRYYGGVKNEDATATGVNAEIAAQSYFDLTTNFVVTENIELTAGVNNIFDKEPPIVTGTYSTNANTFAGFYDTLGRYLHMSVTASF</sequence>
<feature type="domain" description="TonB-dependent receptor plug" evidence="14">
    <location>
        <begin position="61"/>
        <end position="168"/>
    </location>
</feature>
<reference evidence="15 16" key="1">
    <citation type="submission" date="2017-10" db="EMBL/GenBank/DDBJ databases">
        <title>Frigbacter circumglobatus gen. nov. sp. nov., isolated from sediment cultured in situ.</title>
        <authorList>
            <person name="Zhao Z."/>
        </authorList>
    </citation>
    <scope>NUCLEOTIDE SEQUENCE [LARGE SCALE GENOMIC DNA]</scope>
    <source>
        <strain evidence="15 16">ZYL</strain>
    </source>
</reference>
<evidence type="ECO:0000256" key="1">
    <source>
        <dbReference type="ARBA" id="ARBA00004571"/>
    </source>
</evidence>
<keyword evidence="15" id="KW-0675">Receptor</keyword>
<accession>A0A2G4YPW2</accession>
<feature type="short sequence motif" description="TonB C-terminal box" evidence="10">
    <location>
        <begin position="1006"/>
        <end position="1023"/>
    </location>
</feature>
<comment type="similarity">
    <text evidence="9 11">Belongs to the TonB-dependent receptor family.</text>
</comment>